<reference evidence="9" key="1">
    <citation type="submission" date="2024-02" db="UniProtKB">
        <authorList>
            <consortium name="WormBaseParasite"/>
        </authorList>
    </citation>
    <scope>IDENTIFICATION</scope>
</reference>
<dbReference type="SUPFAM" id="SSF52833">
    <property type="entry name" value="Thioredoxin-like"/>
    <property type="match status" value="1"/>
</dbReference>
<dbReference type="SFLD" id="SFLDG00363">
    <property type="entry name" value="AMPS_(cytGST):_Alpha-__Mu-__Pi"/>
    <property type="match status" value="1"/>
</dbReference>
<dbReference type="CDD" id="cd03039">
    <property type="entry name" value="GST_N_Sigma_like"/>
    <property type="match status" value="1"/>
</dbReference>
<dbReference type="AlphaFoldDB" id="A0AAF3EV65"/>
<organism evidence="8 9">
    <name type="scientific">Mesorhabditis belari</name>
    <dbReference type="NCBI Taxonomy" id="2138241"/>
    <lineage>
        <taxon>Eukaryota</taxon>
        <taxon>Metazoa</taxon>
        <taxon>Ecdysozoa</taxon>
        <taxon>Nematoda</taxon>
        <taxon>Chromadorea</taxon>
        <taxon>Rhabditida</taxon>
        <taxon>Rhabditina</taxon>
        <taxon>Rhabditomorpha</taxon>
        <taxon>Rhabditoidea</taxon>
        <taxon>Rhabditidae</taxon>
        <taxon>Mesorhabditinae</taxon>
        <taxon>Mesorhabditis</taxon>
    </lineage>
</organism>
<dbReference type="InterPro" id="IPR004045">
    <property type="entry name" value="Glutathione_S-Trfase_N"/>
</dbReference>
<comment type="catalytic activity">
    <reaction evidence="4">
        <text>RX + glutathione = an S-substituted glutathione + a halide anion + H(+)</text>
        <dbReference type="Rhea" id="RHEA:16437"/>
        <dbReference type="ChEBI" id="CHEBI:15378"/>
        <dbReference type="ChEBI" id="CHEBI:16042"/>
        <dbReference type="ChEBI" id="CHEBI:17792"/>
        <dbReference type="ChEBI" id="CHEBI:57925"/>
        <dbReference type="ChEBI" id="CHEBI:90779"/>
        <dbReference type="EC" id="2.5.1.18"/>
    </reaction>
</comment>
<dbReference type="EC" id="2.5.1.18" evidence="1"/>
<keyword evidence="2" id="KW-0808">Transferase</keyword>
<dbReference type="PROSITE" id="PS50405">
    <property type="entry name" value="GST_CTER"/>
    <property type="match status" value="1"/>
</dbReference>
<dbReference type="PANTHER" id="PTHR11571">
    <property type="entry name" value="GLUTATHIONE S-TRANSFERASE"/>
    <property type="match status" value="1"/>
</dbReference>
<dbReference type="SUPFAM" id="SSF47616">
    <property type="entry name" value="GST C-terminal domain-like"/>
    <property type="match status" value="1"/>
</dbReference>
<dbReference type="InterPro" id="IPR004046">
    <property type="entry name" value="GST_C"/>
</dbReference>
<dbReference type="SFLD" id="SFLDG01205">
    <property type="entry name" value="AMPS.1"/>
    <property type="match status" value="1"/>
</dbReference>
<dbReference type="InterPro" id="IPR036249">
    <property type="entry name" value="Thioredoxin-like_sf"/>
</dbReference>
<proteinExistence type="inferred from homology"/>
<evidence type="ECO:0000256" key="5">
    <source>
        <dbReference type="ARBA" id="ARBA00078118"/>
    </source>
</evidence>
<evidence type="ECO:0000256" key="1">
    <source>
        <dbReference type="ARBA" id="ARBA00012452"/>
    </source>
</evidence>
<accession>A0AAF3EV65</accession>
<dbReference type="GO" id="GO:0004364">
    <property type="term" value="F:glutathione transferase activity"/>
    <property type="evidence" value="ECO:0007669"/>
    <property type="project" value="UniProtKB-EC"/>
</dbReference>
<evidence type="ECO:0000256" key="3">
    <source>
        <dbReference type="ARBA" id="ARBA00038317"/>
    </source>
</evidence>
<dbReference type="Pfam" id="PF02798">
    <property type="entry name" value="GST_N"/>
    <property type="match status" value="1"/>
</dbReference>
<dbReference type="SFLD" id="SFLDS00019">
    <property type="entry name" value="Glutathione_Transferase_(cytos"/>
    <property type="match status" value="1"/>
</dbReference>
<dbReference type="InterPro" id="IPR010987">
    <property type="entry name" value="Glutathione-S-Trfase_C-like"/>
</dbReference>
<dbReference type="PANTHER" id="PTHR11571:SF127">
    <property type="entry name" value="GLUTATHIONE S-TRANSFERASE"/>
    <property type="match status" value="1"/>
</dbReference>
<dbReference type="InterPro" id="IPR050213">
    <property type="entry name" value="GST_superfamily"/>
</dbReference>
<dbReference type="FunFam" id="1.20.1050.10:FF:000031">
    <property type="entry name" value="Glutathione S-Transferase"/>
    <property type="match status" value="1"/>
</dbReference>
<dbReference type="GO" id="GO:0006749">
    <property type="term" value="P:glutathione metabolic process"/>
    <property type="evidence" value="ECO:0007669"/>
    <property type="project" value="TreeGrafter"/>
</dbReference>
<dbReference type="GO" id="GO:0005737">
    <property type="term" value="C:cytoplasm"/>
    <property type="evidence" value="ECO:0007669"/>
    <property type="project" value="UniProtKB-ARBA"/>
</dbReference>
<dbReference type="InterPro" id="IPR036282">
    <property type="entry name" value="Glutathione-S-Trfase_C_sf"/>
</dbReference>
<evidence type="ECO:0000313" key="9">
    <source>
        <dbReference type="WBParaSite" id="MBELARI_LOCUS18070"/>
    </source>
</evidence>
<evidence type="ECO:0000313" key="8">
    <source>
        <dbReference type="Proteomes" id="UP000887575"/>
    </source>
</evidence>
<evidence type="ECO:0000259" key="6">
    <source>
        <dbReference type="PROSITE" id="PS50404"/>
    </source>
</evidence>
<dbReference type="CDD" id="cd03192">
    <property type="entry name" value="GST_C_Sigma_like"/>
    <property type="match status" value="1"/>
</dbReference>
<feature type="domain" description="GST N-terminal" evidence="6">
    <location>
        <begin position="1"/>
        <end position="78"/>
    </location>
</feature>
<name>A0AAF3EV65_9BILA</name>
<evidence type="ECO:0000256" key="2">
    <source>
        <dbReference type="ARBA" id="ARBA00022679"/>
    </source>
</evidence>
<dbReference type="Gene3D" id="1.20.1050.10">
    <property type="match status" value="1"/>
</dbReference>
<feature type="domain" description="GST C-terminal" evidence="7">
    <location>
        <begin position="80"/>
        <end position="206"/>
    </location>
</feature>
<comment type="similarity">
    <text evidence="3">Belongs to the GST superfamily. Sigma family.</text>
</comment>
<sequence length="206" mass="23509">MVYKLYYFAGRGFGEPTRMLFKLAGEEFEDVRIESADWPNHKASMPMGQMPVLEVNGVKIPQSSAIARYVARKFGFAGKTPEDMAWADALVDGFKDYYKEITDYYYTALGFLNKGDAEELYKTVFLPARDKHFGMLNDRLKAQGTGFLVGDSVTWADLFWTDHMTTIEKLKPDAFTGFPEVVALKKRVDAIPQIKAWIESRPDTRF</sequence>
<dbReference type="Proteomes" id="UP000887575">
    <property type="component" value="Unassembled WGS sequence"/>
</dbReference>
<dbReference type="InterPro" id="IPR040079">
    <property type="entry name" value="Glutathione_S-Trfase"/>
</dbReference>
<dbReference type="PROSITE" id="PS50404">
    <property type="entry name" value="GST_NTER"/>
    <property type="match status" value="1"/>
</dbReference>
<evidence type="ECO:0000256" key="4">
    <source>
        <dbReference type="ARBA" id="ARBA00047960"/>
    </source>
</evidence>
<keyword evidence="8" id="KW-1185">Reference proteome</keyword>
<evidence type="ECO:0000259" key="7">
    <source>
        <dbReference type="PROSITE" id="PS50405"/>
    </source>
</evidence>
<protein>
    <recommendedName>
        <fullName evidence="1">glutathione transferase</fullName>
        <ecNumber evidence="1">2.5.1.18</ecNumber>
    </recommendedName>
    <alternativeName>
        <fullName evidence="5">GST class-sigma</fullName>
    </alternativeName>
</protein>
<dbReference type="FunFam" id="3.40.30.10:FF:000189">
    <property type="entry name" value="Glutathione S-Transferase"/>
    <property type="match status" value="1"/>
</dbReference>
<dbReference type="WBParaSite" id="MBELARI_LOCUS18070">
    <property type="protein sequence ID" value="MBELARI_LOCUS18070"/>
    <property type="gene ID" value="MBELARI_LOCUS18070"/>
</dbReference>
<dbReference type="Pfam" id="PF14497">
    <property type="entry name" value="GST_C_3"/>
    <property type="match status" value="1"/>
</dbReference>
<dbReference type="Gene3D" id="3.40.30.10">
    <property type="entry name" value="Glutaredoxin"/>
    <property type="match status" value="1"/>
</dbReference>